<dbReference type="OrthoDB" id="3798952at2759"/>
<keyword evidence="2" id="KW-1133">Transmembrane helix</keyword>
<keyword evidence="2" id="KW-0472">Membrane</keyword>
<keyword evidence="4" id="KW-1185">Reference proteome</keyword>
<evidence type="ECO:0000313" key="4">
    <source>
        <dbReference type="Proteomes" id="UP000799764"/>
    </source>
</evidence>
<feature type="region of interest" description="Disordered" evidence="1">
    <location>
        <begin position="1"/>
        <end position="23"/>
    </location>
</feature>
<feature type="compositionally biased region" description="Polar residues" evidence="1">
    <location>
        <begin position="204"/>
        <end position="219"/>
    </location>
</feature>
<feature type="transmembrane region" description="Helical" evidence="2">
    <location>
        <begin position="33"/>
        <end position="54"/>
    </location>
</feature>
<comment type="caution">
    <text evidence="3">The sequence shown here is derived from an EMBL/GenBank/DDBJ whole genome shotgun (WGS) entry which is preliminary data.</text>
</comment>
<reference evidence="3" key="1">
    <citation type="journal article" date="2020" name="Stud. Mycol.">
        <title>101 Dothideomycetes genomes: a test case for predicting lifestyles and emergence of pathogens.</title>
        <authorList>
            <person name="Haridas S."/>
            <person name="Albert R."/>
            <person name="Binder M."/>
            <person name="Bloem J."/>
            <person name="Labutti K."/>
            <person name="Salamov A."/>
            <person name="Andreopoulos B."/>
            <person name="Baker S."/>
            <person name="Barry K."/>
            <person name="Bills G."/>
            <person name="Bluhm B."/>
            <person name="Cannon C."/>
            <person name="Castanera R."/>
            <person name="Culley D."/>
            <person name="Daum C."/>
            <person name="Ezra D."/>
            <person name="Gonzalez J."/>
            <person name="Henrissat B."/>
            <person name="Kuo A."/>
            <person name="Liang C."/>
            <person name="Lipzen A."/>
            <person name="Lutzoni F."/>
            <person name="Magnuson J."/>
            <person name="Mondo S."/>
            <person name="Nolan M."/>
            <person name="Ohm R."/>
            <person name="Pangilinan J."/>
            <person name="Park H.-J."/>
            <person name="Ramirez L."/>
            <person name="Alfaro M."/>
            <person name="Sun H."/>
            <person name="Tritt A."/>
            <person name="Yoshinaga Y."/>
            <person name="Zwiers L.-H."/>
            <person name="Turgeon B."/>
            <person name="Goodwin S."/>
            <person name="Spatafora J."/>
            <person name="Crous P."/>
            <person name="Grigoriev I."/>
        </authorList>
    </citation>
    <scope>NUCLEOTIDE SEQUENCE</scope>
    <source>
        <strain evidence="3">CBS 690.94</strain>
    </source>
</reference>
<gene>
    <name evidence="3" type="ORF">P171DRAFT_513540</name>
</gene>
<organism evidence="3 4">
    <name type="scientific">Karstenula rhodostoma CBS 690.94</name>
    <dbReference type="NCBI Taxonomy" id="1392251"/>
    <lineage>
        <taxon>Eukaryota</taxon>
        <taxon>Fungi</taxon>
        <taxon>Dikarya</taxon>
        <taxon>Ascomycota</taxon>
        <taxon>Pezizomycotina</taxon>
        <taxon>Dothideomycetes</taxon>
        <taxon>Pleosporomycetidae</taxon>
        <taxon>Pleosporales</taxon>
        <taxon>Massarineae</taxon>
        <taxon>Didymosphaeriaceae</taxon>
        <taxon>Karstenula</taxon>
    </lineage>
</organism>
<evidence type="ECO:0000313" key="3">
    <source>
        <dbReference type="EMBL" id="KAF2445973.1"/>
    </source>
</evidence>
<sequence length="219" mass="23866">MAPTPQASGASSAPSPTPEPQAPSVLPGLKRGIAVGVASSVCLILIALLAFFVLRRRRKQRKTQHRQDHSPDIKELPAWAEGTRTPTLPEKNWIHIPPPPIEADTQAIYELDASLVPELPTKIHVPGAQELDAENASESAIDVKRTSLTTRESVERYGASEPRHSHVPILRISPPEMSPLSTTSLLAISPLTVSPLEEAYFPQSPHSPRSPQLSPQHWI</sequence>
<evidence type="ECO:0000256" key="1">
    <source>
        <dbReference type="SAM" id="MobiDB-lite"/>
    </source>
</evidence>
<dbReference type="EMBL" id="MU001499">
    <property type="protein sequence ID" value="KAF2445973.1"/>
    <property type="molecule type" value="Genomic_DNA"/>
</dbReference>
<feature type="region of interest" description="Disordered" evidence="1">
    <location>
        <begin position="199"/>
        <end position="219"/>
    </location>
</feature>
<accession>A0A9P4UE09</accession>
<protein>
    <submittedName>
        <fullName evidence="3">Uncharacterized protein</fullName>
    </submittedName>
</protein>
<dbReference type="AlphaFoldDB" id="A0A9P4UE09"/>
<feature type="compositionally biased region" description="Low complexity" evidence="1">
    <location>
        <begin position="1"/>
        <end position="14"/>
    </location>
</feature>
<name>A0A9P4UE09_9PLEO</name>
<proteinExistence type="predicted"/>
<keyword evidence="2" id="KW-0812">Transmembrane</keyword>
<evidence type="ECO:0000256" key="2">
    <source>
        <dbReference type="SAM" id="Phobius"/>
    </source>
</evidence>
<dbReference type="Proteomes" id="UP000799764">
    <property type="component" value="Unassembled WGS sequence"/>
</dbReference>